<gene>
    <name evidence="1" type="ORF">CLG94_02855</name>
</gene>
<dbReference type="RefSeq" id="WP_107561387.1">
    <property type="nucleotide sequence ID" value="NZ_NVQC01000013.1"/>
</dbReference>
<reference evidence="2" key="2">
    <citation type="journal article" date="2018" name="Environ. Microbiol.">
        <title>Bloom of a denitrifying methanotroph, 'Candidatus Methylomirabilis limnetica', in a deep stratified lake.</title>
        <authorList>
            <person name="Graf J.S."/>
            <person name="Mayr M.J."/>
            <person name="Marchant H.K."/>
            <person name="Tienken D."/>
            <person name="Hach P.F."/>
            <person name="Brand A."/>
            <person name="Schubert C.J."/>
            <person name="Kuypers M.M."/>
            <person name="Milucka J."/>
        </authorList>
    </citation>
    <scope>NUCLEOTIDE SEQUENCE [LARGE SCALE GENOMIC DNA]</scope>
    <source>
        <strain evidence="2">Zug</strain>
    </source>
</reference>
<dbReference type="OrthoDB" id="9810452at2"/>
<organism evidence="1 2">
    <name type="scientific">Candidatus Methylomirabilis limnetica</name>
    <dbReference type="NCBI Taxonomy" id="2033718"/>
    <lineage>
        <taxon>Bacteria</taxon>
        <taxon>Candidatus Methylomirabilota</taxon>
        <taxon>Candidatus Methylomirabilia</taxon>
        <taxon>Candidatus Methylomirabilales</taxon>
        <taxon>Candidatus Methylomirabilaceae</taxon>
        <taxon>Candidatus Methylomirabilis</taxon>
    </lineage>
</organism>
<dbReference type="InterPro" id="IPR010235">
    <property type="entry name" value="HepT"/>
</dbReference>
<dbReference type="AlphaFoldDB" id="A0A2T4TZV0"/>
<evidence type="ECO:0000313" key="1">
    <source>
        <dbReference type="EMBL" id="PTL36636.1"/>
    </source>
</evidence>
<reference evidence="1 2" key="1">
    <citation type="submission" date="2017-09" db="EMBL/GenBank/DDBJ databases">
        <title>Bloom of a denitrifying methanotroph, Candidatus Methylomirabilis limnetica, in a deep stratified lake.</title>
        <authorList>
            <person name="Graf J.S."/>
            <person name="Marchant H.K."/>
            <person name="Tienken D."/>
            <person name="Hach P.F."/>
            <person name="Brand A."/>
            <person name="Schubert C.J."/>
            <person name="Kuypers M.M."/>
            <person name="Milucka J."/>
        </authorList>
    </citation>
    <scope>NUCLEOTIDE SEQUENCE [LARGE SCALE GENOMIC DNA]</scope>
    <source>
        <strain evidence="1 2">Zug</strain>
    </source>
</reference>
<dbReference type="SUPFAM" id="SSF81593">
    <property type="entry name" value="Nucleotidyltransferase substrate binding subunit/domain"/>
    <property type="match status" value="1"/>
</dbReference>
<dbReference type="Pfam" id="PF08780">
    <property type="entry name" value="NTase_sub_bind"/>
    <property type="match status" value="1"/>
</dbReference>
<dbReference type="GO" id="GO:0016740">
    <property type="term" value="F:transferase activity"/>
    <property type="evidence" value="ECO:0007669"/>
    <property type="project" value="UniProtKB-KW"/>
</dbReference>
<sequence length="131" mass="15130">MERLKERIEVAFRALITLEQVLQESAPRKVVRDAAIQRFEYTVEAAWKAAQRYLQEVEGLRSGSPKGVVRACFQVGLLSEEESELALQIMDDRNLTVHTYNEPLAEALFARLPEHARLIRQWLERLAARVQ</sequence>
<keyword evidence="1" id="KW-0808">Transferase</keyword>
<accession>A0A2T4TZV0</accession>
<comment type="caution">
    <text evidence="1">The sequence shown here is derived from an EMBL/GenBank/DDBJ whole genome shotgun (WGS) entry which is preliminary data.</text>
</comment>
<name>A0A2T4TZV0_9BACT</name>
<dbReference type="Proteomes" id="UP000241436">
    <property type="component" value="Unassembled WGS sequence"/>
</dbReference>
<proteinExistence type="predicted"/>
<dbReference type="NCBIfam" id="TIGR01987">
    <property type="entry name" value="HI0074"/>
    <property type="match status" value="1"/>
</dbReference>
<evidence type="ECO:0000313" key="2">
    <source>
        <dbReference type="Proteomes" id="UP000241436"/>
    </source>
</evidence>
<keyword evidence="2" id="KW-1185">Reference proteome</keyword>
<protein>
    <submittedName>
        <fullName evidence="1">Nucleotidyltransferase</fullName>
    </submittedName>
</protein>
<dbReference type="EMBL" id="NVQC01000013">
    <property type="protein sequence ID" value="PTL36636.1"/>
    <property type="molecule type" value="Genomic_DNA"/>
</dbReference>
<dbReference type="Gene3D" id="1.20.120.330">
    <property type="entry name" value="Nucleotidyltransferases domain 2"/>
    <property type="match status" value="1"/>
</dbReference>